<evidence type="ECO:0000313" key="3">
    <source>
        <dbReference type="Proteomes" id="UP000694865"/>
    </source>
</evidence>
<dbReference type="Proteomes" id="UP000694865">
    <property type="component" value="Unplaced"/>
</dbReference>
<feature type="domain" description="TauD/TfdA-like" evidence="2">
    <location>
        <begin position="92"/>
        <end position="385"/>
    </location>
</feature>
<gene>
    <name evidence="4" type="primary">LOC100376468</name>
</gene>
<accession>A0ABM0M7I7</accession>
<dbReference type="SUPFAM" id="SSF51197">
    <property type="entry name" value="Clavaminate synthase-like"/>
    <property type="match status" value="1"/>
</dbReference>
<dbReference type="Pfam" id="PF02668">
    <property type="entry name" value="TauD"/>
    <property type="match status" value="1"/>
</dbReference>
<keyword evidence="1" id="KW-0560">Oxidoreductase</keyword>
<dbReference type="InterPro" id="IPR003819">
    <property type="entry name" value="TauD/TfdA-like"/>
</dbReference>
<reference evidence="4" key="1">
    <citation type="submission" date="2025-08" db="UniProtKB">
        <authorList>
            <consortium name="RefSeq"/>
        </authorList>
    </citation>
    <scope>IDENTIFICATION</scope>
    <source>
        <tissue evidence="4">Testes</tissue>
    </source>
</reference>
<sequence>MLRHSLKMYRSLVTSAVPKSVERQFINNFRILARASYSTNPRFVVNDSIPTYTPSRLAGRPYLPGSNTPNFPEFLGKPSTAFPLVLTPEESDSKVEIDDWAMASRKEMDNSLENAGAILFRGLPLTCADDFSKFVDHLGFQSLKYRGGAGRRHQVADYVMTASNEPREFTIDLHTEMSNLGYWPSKLLFFCERAPEPNNGGETPFAKMDSVLKNLDPALLEKLQRKGVRYYRNLCDKSVSSYQSWQHIMMTSDRKEVEAFCVEQGYEFIWQDDNSLTYFYTLPATIKHPKTGKELWFNQISSHHASYFFVHPEYLHESRDLMKYPFHTSFGDGEEFSEEEMSCIRIAQWKEAVGFHWQEGDVVVLDNLTTAHARIGTINESKRKILASLLD</sequence>
<dbReference type="Gene3D" id="3.60.130.10">
    <property type="entry name" value="Clavaminate synthase-like"/>
    <property type="match status" value="1"/>
</dbReference>
<evidence type="ECO:0000256" key="1">
    <source>
        <dbReference type="ARBA" id="ARBA00023002"/>
    </source>
</evidence>
<dbReference type="InterPro" id="IPR050411">
    <property type="entry name" value="AlphaKG_dependent_hydroxylases"/>
</dbReference>
<dbReference type="GeneID" id="100376468"/>
<protein>
    <submittedName>
        <fullName evidence="4">Clavaminate synthase-like protein At3g21360-like</fullName>
    </submittedName>
</protein>
<proteinExistence type="predicted"/>
<evidence type="ECO:0000313" key="4">
    <source>
        <dbReference type="RefSeq" id="XP_006815978.1"/>
    </source>
</evidence>
<dbReference type="RefSeq" id="XP_006815978.1">
    <property type="nucleotide sequence ID" value="XM_006815915.1"/>
</dbReference>
<evidence type="ECO:0000259" key="2">
    <source>
        <dbReference type="Pfam" id="PF02668"/>
    </source>
</evidence>
<dbReference type="PANTHER" id="PTHR10696">
    <property type="entry name" value="GAMMA-BUTYROBETAINE HYDROXYLASE-RELATED"/>
    <property type="match status" value="1"/>
</dbReference>
<dbReference type="InterPro" id="IPR042098">
    <property type="entry name" value="TauD-like_sf"/>
</dbReference>
<keyword evidence="3" id="KW-1185">Reference proteome</keyword>
<dbReference type="PANTHER" id="PTHR10696:SF21">
    <property type="entry name" value="TAUD_TFDA-LIKE DOMAIN-CONTAINING PROTEIN"/>
    <property type="match status" value="1"/>
</dbReference>
<name>A0ABM0M7I7_SACKO</name>
<organism evidence="3 4">
    <name type="scientific">Saccoglossus kowalevskii</name>
    <name type="common">Acorn worm</name>
    <dbReference type="NCBI Taxonomy" id="10224"/>
    <lineage>
        <taxon>Eukaryota</taxon>
        <taxon>Metazoa</taxon>
        <taxon>Hemichordata</taxon>
        <taxon>Enteropneusta</taxon>
        <taxon>Harrimaniidae</taxon>
        <taxon>Saccoglossus</taxon>
    </lineage>
</organism>